<organism evidence="2">
    <name type="scientific">marine sediment metagenome</name>
    <dbReference type="NCBI Taxonomy" id="412755"/>
    <lineage>
        <taxon>unclassified sequences</taxon>
        <taxon>metagenomes</taxon>
        <taxon>ecological metagenomes</taxon>
    </lineage>
</organism>
<dbReference type="Gene3D" id="3.90.550.10">
    <property type="entry name" value="Spore Coat Polysaccharide Biosynthesis Protein SpsA, Chain A"/>
    <property type="match status" value="1"/>
</dbReference>
<reference evidence="2" key="1">
    <citation type="journal article" date="2015" name="Nature">
        <title>Complex archaea that bridge the gap between prokaryotes and eukaryotes.</title>
        <authorList>
            <person name="Spang A."/>
            <person name="Saw J.H."/>
            <person name="Jorgensen S.L."/>
            <person name="Zaremba-Niedzwiedzka K."/>
            <person name="Martijn J."/>
            <person name="Lind A.E."/>
            <person name="van Eijk R."/>
            <person name="Schleper C."/>
            <person name="Guy L."/>
            <person name="Ettema T.J."/>
        </authorList>
    </citation>
    <scope>NUCLEOTIDE SEQUENCE</scope>
</reference>
<dbReference type="Pfam" id="PF12804">
    <property type="entry name" value="NTP_transf_3"/>
    <property type="match status" value="1"/>
</dbReference>
<evidence type="ECO:0000259" key="1">
    <source>
        <dbReference type="Pfam" id="PF12804"/>
    </source>
</evidence>
<dbReference type="GO" id="GO:0016779">
    <property type="term" value="F:nucleotidyltransferase activity"/>
    <property type="evidence" value="ECO:0007669"/>
    <property type="project" value="UniProtKB-ARBA"/>
</dbReference>
<dbReference type="PIRSF" id="PIRSF036626">
    <property type="entry name" value="MPTBd_MobAlike"/>
    <property type="match status" value="1"/>
</dbReference>
<name>A0A0F9XBA4_9ZZZZ</name>
<dbReference type="EMBL" id="LAZR01000065">
    <property type="protein sequence ID" value="KKN96336.1"/>
    <property type="molecule type" value="Genomic_DNA"/>
</dbReference>
<evidence type="ECO:0000313" key="2">
    <source>
        <dbReference type="EMBL" id="KKN96336.1"/>
    </source>
</evidence>
<dbReference type="InterPro" id="IPR029044">
    <property type="entry name" value="Nucleotide-diphossugar_trans"/>
</dbReference>
<dbReference type="AlphaFoldDB" id="A0A0F9XBA4"/>
<dbReference type="InterPro" id="IPR036425">
    <property type="entry name" value="MoaB/Mog-like_dom_sf"/>
</dbReference>
<dbReference type="CDD" id="cd03522">
    <property type="entry name" value="MoeA_like"/>
    <property type="match status" value="1"/>
</dbReference>
<dbReference type="CDD" id="cd04182">
    <property type="entry name" value="GT_2_like_f"/>
    <property type="match status" value="1"/>
</dbReference>
<gene>
    <name evidence="2" type="ORF">LCGC14_0169290</name>
</gene>
<dbReference type="InterPro" id="IPR012184">
    <property type="entry name" value="Bifunc_Mopterin-bd"/>
</dbReference>
<proteinExistence type="predicted"/>
<dbReference type="InterPro" id="IPR025877">
    <property type="entry name" value="MobA-like_NTP_Trfase"/>
</dbReference>
<feature type="domain" description="MobA-like NTP transferase" evidence="1">
    <location>
        <begin position="343"/>
        <end position="503"/>
    </location>
</feature>
<accession>A0A0F9XBA4</accession>
<comment type="caution">
    <text evidence="2">The sequence shown here is derived from an EMBL/GenBank/DDBJ whole genome shotgun (WGS) entry which is preliminary data.</text>
</comment>
<protein>
    <recommendedName>
        <fullName evidence="1">MobA-like NTP transferase domain-containing protein</fullName>
    </recommendedName>
</protein>
<dbReference type="SUPFAM" id="SSF53218">
    <property type="entry name" value="Molybdenum cofactor biosynthesis proteins"/>
    <property type="match status" value="1"/>
</dbReference>
<sequence length="551" mass="56723">MIFGEIPVAEAEGTILAHSQKLAQRRLKKGTRLSAADIAALRDAGAGVVTAARLEPGDLTEDQAAAAIGAALGGAGIRAGEAGTGRVNLFAETAGLFLPDRAAVDALNAIDPGVTLATLGDYEPVEAGRMVATVKIIPLAVSGVAVEAVVRLCSRNAALRLAPFSPKRVVLIQTELPGVKPSVLDKTRAVTETRLSASGSTIVDEIRCAHEAGALTDVLRRRETADLTLIFGASAVIDGGDVIPAAIAAAGGRVDHLGMPVDPGNLLLLGTLDGRPALGAPGCARSPKENGFDWVLDRLLADLPVTGDDIRKMGVGGLLMEIASRPQPREADSAAEEPIVDIVILAAGRSSRMGGPNKLLSTFEGVPLIRRSAETALAAKRAGHVRVVVGHMREEIVAALGDLAIDIVENPVFADGLSTSLKAGFAASSEADGVLVMLADQPFLTPADLDRLIAAFVPSGAGSIAAAFDRGRRRNPVVVSTVYRPEIMALSGDVGAQGVIADHPDAVVQVEIGAAASVDVDTQEAVRAAGGTVAQERHNMCWQSESSKPAK</sequence>
<dbReference type="SUPFAM" id="SSF53448">
    <property type="entry name" value="Nucleotide-diphospho-sugar transferases"/>
    <property type="match status" value="1"/>
</dbReference>
<dbReference type="Gene3D" id="3.40.980.10">
    <property type="entry name" value="MoaB/Mog-like domain"/>
    <property type="match status" value="1"/>
</dbReference>
<dbReference type="PANTHER" id="PTHR43777:SF1">
    <property type="entry name" value="MOLYBDENUM COFACTOR CYTIDYLYLTRANSFERASE"/>
    <property type="match status" value="1"/>
</dbReference>
<dbReference type="PANTHER" id="PTHR43777">
    <property type="entry name" value="MOLYBDENUM COFACTOR CYTIDYLYLTRANSFERASE"/>
    <property type="match status" value="1"/>
</dbReference>